<reference evidence="11" key="1">
    <citation type="submission" date="2014-10" db="EMBL/GenBank/DDBJ databases">
        <authorList>
            <person name="Wang S."/>
            <person name="Zhang Y."/>
        </authorList>
    </citation>
    <scope>NUCLEOTIDE SEQUENCE</scope>
</reference>
<evidence type="ECO:0000256" key="3">
    <source>
        <dbReference type="ARBA" id="ARBA00022606"/>
    </source>
</evidence>
<organism evidence="11">
    <name type="scientific">Microplitis mediator</name>
    <dbReference type="NCBI Taxonomy" id="375433"/>
    <lineage>
        <taxon>Eukaryota</taxon>
        <taxon>Metazoa</taxon>
        <taxon>Ecdysozoa</taxon>
        <taxon>Arthropoda</taxon>
        <taxon>Hexapoda</taxon>
        <taxon>Insecta</taxon>
        <taxon>Pterygota</taxon>
        <taxon>Neoptera</taxon>
        <taxon>Endopterygota</taxon>
        <taxon>Hymenoptera</taxon>
        <taxon>Apocrita</taxon>
        <taxon>Ichneumonoidea</taxon>
        <taxon>Braconidae</taxon>
        <taxon>Microgastrinae</taxon>
        <taxon>Microplitis</taxon>
    </lineage>
</organism>
<keyword evidence="7 10" id="KW-0472">Membrane</keyword>
<evidence type="ECO:0000256" key="4">
    <source>
        <dbReference type="ARBA" id="ARBA00022692"/>
    </source>
</evidence>
<name>A0A0H4K911_9HYME</name>
<dbReference type="InterPro" id="IPR004117">
    <property type="entry name" value="7tm6_olfct_rcpt"/>
</dbReference>
<evidence type="ECO:0000256" key="9">
    <source>
        <dbReference type="ARBA" id="ARBA00023224"/>
    </source>
</evidence>
<dbReference type="PANTHER" id="PTHR21137">
    <property type="entry name" value="ODORANT RECEPTOR"/>
    <property type="match status" value="1"/>
</dbReference>
<evidence type="ECO:0000256" key="10">
    <source>
        <dbReference type="RuleBase" id="RU351113"/>
    </source>
</evidence>
<comment type="caution">
    <text evidence="10">Lacks conserved residue(s) required for the propagation of feature annotation.</text>
</comment>
<evidence type="ECO:0000256" key="2">
    <source>
        <dbReference type="ARBA" id="ARBA00022475"/>
    </source>
</evidence>
<comment type="similarity">
    <text evidence="10">Belongs to the insect chemoreceptor superfamily. Heteromeric odorant receptor channel (TC 1.A.69) family.</text>
</comment>
<dbReference type="GO" id="GO:0007165">
    <property type="term" value="P:signal transduction"/>
    <property type="evidence" value="ECO:0007669"/>
    <property type="project" value="UniProtKB-KW"/>
</dbReference>
<evidence type="ECO:0000256" key="5">
    <source>
        <dbReference type="ARBA" id="ARBA00022725"/>
    </source>
</evidence>
<dbReference type="AlphaFoldDB" id="A0A0H4K911"/>
<feature type="transmembrane region" description="Helical" evidence="10">
    <location>
        <begin position="266"/>
        <end position="290"/>
    </location>
</feature>
<dbReference type="GO" id="GO:0005886">
    <property type="term" value="C:plasma membrane"/>
    <property type="evidence" value="ECO:0007669"/>
    <property type="project" value="UniProtKB-SubCell"/>
</dbReference>
<evidence type="ECO:0000256" key="8">
    <source>
        <dbReference type="ARBA" id="ARBA00023170"/>
    </source>
</evidence>
<dbReference type="GO" id="GO:0004984">
    <property type="term" value="F:olfactory receptor activity"/>
    <property type="evidence" value="ECO:0007669"/>
    <property type="project" value="InterPro"/>
</dbReference>
<protein>
    <recommendedName>
        <fullName evidence="10">Odorant receptor</fullName>
    </recommendedName>
</protein>
<dbReference type="PANTHER" id="PTHR21137:SF35">
    <property type="entry name" value="ODORANT RECEPTOR 19A-RELATED"/>
    <property type="match status" value="1"/>
</dbReference>
<evidence type="ECO:0000256" key="1">
    <source>
        <dbReference type="ARBA" id="ARBA00004651"/>
    </source>
</evidence>
<dbReference type="EMBL" id="KM979264">
    <property type="protein sequence ID" value="AKO90012.1"/>
    <property type="molecule type" value="mRNA"/>
</dbReference>
<keyword evidence="2" id="KW-1003">Cell membrane</keyword>
<dbReference type="Pfam" id="PF02949">
    <property type="entry name" value="7tm_6"/>
    <property type="match status" value="1"/>
</dbReference>
<sequence length="401" mass="46317">MEVHSRDQRDLDKGARLFTWARFISKGIGVWPLEPNYYLFNICIFYFTYIMITEYIDLYYCLPNLKKVINNLTESLAFTQMYVRAVMIRVHIKKLHHLMSEALKDYHVSAYKNSDEVYEFMSYVKRGRFFVKSVTIFILSTTTSWFLRPITSSTPSTSMSAPDNETAAKFTYILPYKFHVFYEINNYRTYVLTYISHGPFPYVSVLGAITSAVFLIILSFHVSGRLAILARRINALNCKNEGFRTDLTDIIAEHTRLLEMGEEIKISYAVALLVYLVVGTTQLCIIGYQILVLITMGKQHSLMPFFVFILTTYLLISIYCILSEHLLAESKKVSEAFYSCEWYDMPQDCIKDISFCILRSQKTLGLTAGAFLTFSNSTLTDVTKTSMGYLSILRNFLLNEQ</sequence>
<keyword evidence="8 10" id="KW-0675">Receptor</keyword>
<feature type="transmembrane region" description="Helical" evidence="10">
    <location>
        <begin position="200"/>
        <end position="222"/>
    </location>
</feature>
<evidence type="ECO:0000256" key="7">
    <source>
        <dbReference type="ARBA" id="ARBA00023136"/>
    </source>
</evidence>
<feature type="transmembrane region" description="Helical" evidence="10">
    <location>
        <begin position="38"/>
        <end position="62"/>
    </location>
</feature>
<evidence type="ECO:0000256" key="6">
    <source>
        <dbReference type="ARBA" id="ARBA00022989"/>
    </source>
</evidence>
<keyword evidence="4 10" id="KW-0812">Transmembrane</keyword>
<proteinExistence type="evidence at transcript level"/>
<keyword evidence="5 10" id="KW-0552">Olfaction</keyword>
<reference evidence="11" key="2">
    <citation type="journal article" date="2015" name="Int. J. Biol. Sci.">
        <title>Identification and Expression Analysis of Putative Chemosensory Receptor Genes in Microplitis mediator by Antennal Transcriptome Screening.</title>
        <authorList>
            <person name="Wang S.N."/>
            <person name="Peng Y."/>
            <person name="Lu Z.Y."/>
            <person name="Dhiloo K.H."/>
            <person name="Gu S.H."/>
            <person name="Li R.J."/>
            <person name="Zhou J.J."/>
            <person name="Zhang Y.J."/>
            <person name="Guo Y.Y."/>
        </authorList>
    </citation>
    <scope>NUCLEOTIDE SEQUENCE</scope>
</reference>
<feature type="transmembrane region" description="Helical" evidence="10">
    <location>
        <begin position="302"/>
        <end position="322"/>
    </location>
</feature>
<keyword evidence="6 10" id="KW-1133">Transmembrane helix</keyword>
<keyword evidence="9 10" id="KW-0807">Transducer</keyword>
<accession>A0A0H4K911</accession>
<comment type="subcellular location">
    <subcellularLocation>
        <location evidence="1 10">Cell membrane</location>
        <topology evidence="1 10">Multi-pass membrane protein</topology>
    </subcellularLocation>
</comment>
<dbReference type="GO" id="GO:0005549">
    <property type="term" value="F:odorant binding"/>
    <property type="evidence" value="ECO:0007669"/>
    <property type="project" value="InterPro"/>
</dbReference>
<feature type="transmembrane region" description="Helical" evidence="10">
    <location>
        <begin position="129"/>
        <end position="147"/>
    </location>
</feature>
<keyword evidence="3 10" id="KW-0716">Sensory transduction</keyword>
<gene>
    <name evidence="11" type="primary">OR48</name>
</gene>
<evidence type="ECO:0000313" key="11">
    <source>
        <dbReference type="EMBL" id="AKO90012.1"/>
    </source>
</evidence>